<comment type="function">
    <text evidence="12">Component of the PAM complex, a complex required for the translocation of transit peptide-containing proteins from the inner membrane into the mitochondrial matrix in an ATP-dependent manner.</text>
</comment>
<evidence type="ECO:0000313" key="13">
    <source>
        <dbReference type="EMBL" id="PVU98754.1"/>
    </source>
</evidence>
<dbReference type="STRING" id="61424.A0A2T9Z2J1"/>
<keyword evidence="14" id="KW-1185">Reference proteome</keyword>
<evidence type="ECO:0000256" key="6">
    <source>
        <dbReference type="ARBA" id="ARBA00022927"/>
    </source>
</evidence>
<keyword evidence="3 12" id="KW-0813">Transport</keyword>
<evidence type="ECO:0000256" key="5">
    <source>
        <dbReference type="ARBA" id="ARBA00022792"/>
    </source>
</evidence>
<evidence type="ECO:0000256" key="3">
    <source>
        <dbReference type="ARBA" id="ARBA00022448"/>
    </source>
</evidence>
<keyword evidence="8 12" id="KW-1133">Transmembrane helix</keyword>
<keyword evidence="4 12" id="KW-0812">Transmembrane</keyword>
<dbReference type="Proteomes" id="UP000245699">
    <property type="component" value="Unassembled WGS sequence"/>
</dbReference>
<dbReference type="EMBL" id="MBFT01000068">
    <property type="protein sequence ID" value="PVU98754.1"/>
    <property type="molecule type" value="Genomic_DNA"/>
</dbReference>
<gene>
    <name evidence="13" type="ORF">BB559_001286</name>
</gene>
<accession>A0A2T9Z2J1</accession>
<comment type="similarity">
    <text evidence="2 12">Belongs to the PAM17 family.</text>
</comment>
<dbReference type="GO" id="GO:0030150">
    <property type="term" value="P:protein import into mitochondrial matrix"/>
    <property type="evidence" value="ECO:0007669"/>
    <property type="project" value="UniProtKB-UniRule"/>
</dbReference>
<keyword evidence="10 12" id="KW-0496">Mitochondrion</keyword>
<keyword evidence="5 12" id="KW-0999">Mitochondrion inner membrane</keyword>
<keyword evidence="7" id="KW-0809">Transit peptide</keyword>
<dbReference type="Pfam" id="PF08566">
    <property type="entry name" value="Pam17"/>
    <property type="match status" value="1"/>
</dbReference>
<evidence type="ECO:0000256" key="11">
    <source>
        <dbReference type="ARBA" id="ARBA00023136"/>
    </source>
</evidence>
<keyword evidence="6 12" id="KW-0653">Protein transport</keyword>
<comment type="subcellular location">
    <subcellularLocation>
        <location evidence="1 12">Mitochondrion inner membrane</location>
        <topology evidence="1 12">Multi-pass membrane protein</topology>
    </subcellularLocation>
</comment>
<evidence type="ECO:0000256" key="4">
    <source>
        <dbReference type="ARBA" id="ARBA00022692"/>
    </source>
</evidence>
<evidence type="ECO:0000256" key="1">
    <source>
        <dbReference type="ARBA" id="ARBA00004448"/>
    </source>
</evidence>
<dbReference type="AlphaFoldDB" id="A0A2T9Z2J1"/>
<sequence>MINRITLLTKSFKINRFALGSLSQTINLSNTKTFSPVKNEPNFILPSFYSTTPESKEELATKKLKSIDEALAKASSGKSSENNHQKNLALDVLNVNSKDYMDWATFFKLRKSRRLVERITSLPFAFVGMGAGTAYLSTIPMENVVTLSAIDPMVIISGAVVMCGVFGFMGGGFIGGNLWKLINKKDLVRINAKETDYFDHIKNNRSDPRLSSYRNPLPDYYGERIYSVKDYRKWLKKQRNHERNGYSMENSGEK</sequence>
<dbReference type="InterPro" id="IPR013875">
    <property type="entry name" value="Pam17"/>
</dbReference>
<evidence type="ECO:0000256" key="9">
    <source>
        <dbReference type="ARBA" id="ARBA00023010"/>
    </source>
</evidence>
<organism evidence="13 14">
    <name type="scientific">Furculomyces boomerangus</name>
    <dbReference type="NCBI Taxonomy" id="61424"/>
    <lineage>
        <taxon>Eukaryota</taxon>
        <taxon>Fungi</taxon>
        <taxon>Fungi incertae sedis</taxon>
        <taxon>Zoopagomycota</taxon>
        <taxon>Kickxellomycotina</taxon>
        <taxon>Harpellomycetes</taxon>
        <taxon>Harpellales</taxon>
        <taxon>Harpellaceae</taxon>
        <taxon>Furculomyces</taxon>
    </lineage>
</organism>
<evidence type="ECO:0000256" key="2">
    <source>
        <dbReference type="ARBA" id="ARBA00006837"/>
    </source>
</evidence>
<reference evidence="13 14" key="1">
    <citation type="journal article" date="2018" name="MBio">
        <title>Comparative Genomics Reveals the Core Gene Toolbox for the Fungus-Insect Symbiosis.</title>
        <authorList>
            <person name="Wang Y."/>
            <person name="Stata M."/>
            <person name="Wang W."/>
            <person name="Stajich J.E."/>
            <person name="White M.M."/>
            <person name="Moncalvo J.M."/>
        </authorList>
    </citation>
    <scope>NUCLEOTIDE SEQUENCE [LARGE SCALE GENOMIC DNA]</scope>
    <source>
        <strain evidence="13 14">AUS-77-4</strain>
    </source>
</reference>
<evidence type="ECO:0000256" key="10">
    <source>
        <dbReference type="ARBA" id="ARBA00023128"/>
    </source>
</evidence>
<dbReference type="GO" id="GO:0001405">
    <property type="term" value="C:PAM complex, Tim23 associated import motor"/>
    <property type="evidence" value="ECO:0007669"/>
    <property type="project" value="UniProtKB-UniRule"/>
</dbReference>
<protein>
    <recommendedName>
        <fullName evidence="12">Presequence translocated-associated motor subunit PAM17</fullName>
    </recommendedName>
</protein>
<dbReference type="PANTHER" id="PTHR28021">
    <property type="entry name" value="PRESEQUENCE TRANSLOCATED-ASSOCIATED MOTOR SUBUNIT PAM17, MITOCHONDRIAL"/>
    <property type="match status" value="1"/>
</dbReference>
<proteinExistence type="inferred from homology"/>
<feature type="transmembrane region" description="Helical" evidence="12">
    <location>
        <begin position="115"/>
        <end position="135"/>
    </location>
</feature>
<evidence type="ECO:0000256" key="7">
    <source>
        <dbReference type="ARBA" id="ARBA00022946"/>
    </source>
</evidence>
<comment type="caution">
    <text evidence="13">The sequence shown here is derived from an EMBL/GenBank/DDBJ whole genome shotgun (WGS) entry which is preliminary data.</text>
</comment>
<name>A0A2T9Z2J1_9FUNG</name>
<evidence type="ECO:0000256" key="12">
    <source>
        <dbReference type="RuleBase" id="RU367146"/>
    </source>
</evidence>
<keyword evidence="9 12" id="KW-0811">Translocation</keyword>
<dbReference type="PANTHER" id="PTHR28021:SF1">
    <property type="entry name" value="PRESEQUENCE TRANSLOCATED-ASSOCIATED MOTOR SUBUNIT PAM17, MITOCHONDRIAL"/>
    <property type="match status" value="1"/>
</dbReference>
<evidence type="ECO:0000313" key="14">
    <source>
        <dbReference type="Proteomes" id="UP000245699"/>
    </source>
</evidence>
<feature type="transmembrane region" description="Helical" evidence="12">
    <location>
        <begin position="155"/>
        <end position="179"/>
    </location>
</feature>
<evidence type="ECO:0000256" key="8">
    <source>
        <dbReference type="ARBA" id="ARBA00022989"/>
    </source>
</evidence>
<keyword evidence="11 12" id="KW-0472">Membrane</keyword>
<comment type="subunit">
    <text evidence="12">Component of the PAM complex.</text>
</comment>
<dbReference type="OrthoDB" id="5970083at2759"/>